<evidence type="ECO:0000313" key="1">
    <source>
        <dbReference type="EMBL" id="RZM74834.1"/>
    </source>
</evidence>
<keyword evidence="2" id="KW-1185">Reference proteome</keyword>
<dbReference type="InterPro" id="IPR013424">
    <property type="entry name" value="Ice-binding_C"/>
</dbReference>
<dbReference type="NCBIfam" id="TIGR02595">
    <property type="entry name" value="PEP_CTERM"/>
    <property type="match status" value="1"/>
</dbReference>
<dbReference type="Proteomes" id="UP000292459">
    <property type="component" value="Unassembled WGS sequence"/>
</dbReference>
<comment type="caution">
    <text evidence="1">The sequence shown here is derived from an EMBL/GenBank/DDBJ whole genome shotgun (WGS) entry which is preliminary data.</text>
</comment>
<proteinExistence type="predicted"/>
<dbReference type="EMBL" id="QVFV01000011">
    <property type="protein sequence ID" value="RZM74834.1"/>
    <property type="molecule type" value="Genomic_DNA"/>
</dbReference>
<protein>
    <submittedName>
        <fullName evidence="1">PEP-CTERM sorting domain-containing protein</fullName>
    </submittedName>
</protein>
<evidence type="ECO:0000313" key="2">
    <source>
        <dbReference type="Proteomes" id="UP000292459"/>
    </source>
</evidence>
<gene>
    <name evidence="1" type="ORF">DYY88_22605</name>
</gene>
<name>A0A4Q7E0G3_9CYAN</name>
<accession>A0A4Q7E0G3</accession>
<sequence>MVETRNLYMLSSNSHNVHPSKHACTHRRFLEIIMFKQTILALTSAAVSGVGFAGSAEAASLNLVKVGNIVQDNRTDLSWLDLSQTDGMTPMQALSAFPEYRLSTTSEVAELLKSAQEDFGGVVPDLNTGVISQPLGGGLRTLFGGTGGFGFMGGRFDDGNGNDVFGAIQYFPGVAGLGFREDVAGPIAEYGVLLVRGETVSESVPEPVSLLGMATVGVVAAGGVLKKKATA</sequence>
<dbReference type="AlphaFoldDB" id="A0A4Q7E0G3"/>
<reference evidence="1 2" key="1">
    <citation type="submission" date="2018-11" db="EMBL/GenBank/DDBJ databases">
        <title>Whole genome sequencing of an environmental sample.</title>
        <authorList>
            <person name="Sarangi A.N."/>
            <person name="Singh D."/>
            <person name="Tripathy S."/>
        </authorList>
    </citation>
    <scope>NUCLEOTIDE SEQUENCE [LARGE SCALE GENOMIC DNA]</scope>
    <source>
        <strain evidence="1 2">Lakshadweep</strain>
    </source>
</reference>
<organism evidence="1 2">
    <name type="scientific">Leptolyngbya iicbica LK</name>
    <dbReference type="NCBI Taxonomy" id="2294035"/>
    <lineage>
        <taxon>Bacteria</taxon>
        <taxon>Bacillati</taxon>
        <taxon>Cyanobacteriota</taxon>
        <taxon>Cyanophyceae</taxon>
        <taxon>Leptolyngbyales</taxon>
        <taxon>Leptolyngbyaceae</taxon>
        <taxon>Leptolyngbya group</taxon>
        <taxon>Leptolyngbya</taxon>
        <taxon>Leptolyngbya iicbica</taxon>
    </lineage>
</organism>